<gene>
    <name evidence="2" type="ORF">KI387_033611</name>
</gene>
<evidence type="ECO:0000313" key="2">
    <source>
        <dbReference type="EMBL" id="KAH9289494.1"/>
    </source>
</evidence>
<evidence type="ECO:0000256" key="1">
    <source>
        <dbReference type="SAM" id="Phobius"/>
    </source>
</evidence>
<organism evidence="2 3">
    <name type="scientific">Taxus chinensis</name>
    <name type="common">Chinese yew</name>
    <name type="synonym">Taxus wallichiana var. chinensis</name>
    <dbReference type="NCBI Taxonomy" id="29808"/>
    <lineage>
        <taxon>Eukaryota</taxon>
        <taxon>Viridiplantae</taxon>
        <taxon>Streptophyta</taxon>
        <taxon>Embryophyta</taxon>
        <taxon>Tracheophyta</taxon>
        <taxon>Spermatophyta</taxon>
        <taxon>Pinopsida</taxon>
        <taxon>Pinidae</taxon>
        <taxon>Conifers II</taxon>
        <taxon>Cupressales</taxon>
        <taxon>Taxaceae</taxon>
        <taxon>Taxus</taxon>
    </lineage>
</organism>
<evidence type="ECO:0000313" key="3">
    <source>
        <dbReference type="Proteomes" id="UP000824469"/>
    </source>
</evidence>
<proteinExistence type="predicted"/>
<protein>
    <submittedName>
        <fullName evidence="2">Uncharacterized protein</fullName>
    </submittedName>
</protein>
<reference evidence="2 3" key="1">
    <citation type="journal article" date="2021" name="Nat. Plants">
        <title>The Taxus genome provides insights into paclitaxel biosynthesis.</title>
        <authorList>
            <person name="Xiong X."/>
            <person name="Gou J."/>
            <person name="Liao Q."/>
            <person name="Li Y."/>
            <person name="Zhou Q."/>
            <person name="Bi G."/>
            <person name="Li C."/>
            <person name="Du R."/>
            <person name="Wang X."/>
            <person name="Sun T."/>
            <person name="Guo L."/>
            <person name="Liang H."/>
            <person name="Lu P."/>
            <person name="Wu Y."/>
            <person name="Zhang Z."/>
            <person name="Ro D.K."/>
            <person name="Shang Y."/>
            <person name="Huang S."/>
            <person name="Yan J."/>
        </authorList>
    </citation>
    <scope>NUCLEOTIDE SEQUENCE [LARGE SCALE GENOMIC DNA]</scope>
    <source>
        <strain evidence="2">Ta-2019</strain>
    </source>
</reference>
<dbReference type="Proteomes" id="UP000824469">
    <property type="component" value="Unassembled WGS sequence"/>
</dbReference>
<dbReference type="AlphaFoldDB" id="A0AA38F214"/>
<name>A0AA38F214_TAXCH</name>
<keyword evidence="1" id="KW-0812">Transmembrane</keyword>
<accession>A0AA38F214</accession>
<keyword evidence="1" id="KW-1133">Transmembrane helix</keyword>
<dbReference type="PANTHER" id="PTHR31170:SF25">
    <property type="entry name" value="BNAA09G04570D PROTEIN"/>
    <property type="match status" value="1"/>
</dbReference>
<dbReference type="EMBL" id="JAHRHJ020003813">
    <property type="protein sequence ID" value="KAH9289494.1"/>
    <property type="molecule type" value="Genomic_DNA"/>
</dbReference>
<keyword evidence="3" id="KW-1185">Reference proteome</keyword>
<sequence length="231" mass="26517">MEWSAKILTPTKKEARQLFPQSNEYVPACFKNGVDWIFTIFESRLELCSNWIMGLRFPIETTSGIVTADFVKLPSAVELNNAGVKLQPVFFRNTREIQRTAAMQWIRLRFDERTSTLHLPEVNVTSQSMTQFAKLMDVERVDSEENVAVQREAGIIKNDMGSSKEAAQVFNSLSKEIIYSVGCKPIDDVRMGLHKYTKRKYKILWREFVTATLLLLMTVVQVLCLFYKCGA</sequence>
<keyword evidence="1" id="KW-0472">Membrane</keyword>
<dbReference type="PANTHER" id="PTHR31170">
    <property type="entry name" value="BNAC04G53230D PROTEIN"/>
    <property type="match status" value="1"/>
</dbReference>
<comment type="caution">
    <text evidence="2">The sequence shown here is derived from an EMBL/GenBank/DDBJ whole genome shotgun (WGS) entry which is preliminary data.</text>
</comment>
<feature type="transmembrane region" description="Helical" evidence="1">
    <location>
        <begin position="208"/>
        <end position="228"/>
    </location>
</feature>
<dbReference type="Pfam" id="PF03140">
    <property type="entry name" value="DUF247"/>
    <property type="match status" value="1"/>
</dbReference>
<dbReference type="InterPro" id="IPR004158">
    <property type="entry name" value="DUF247_pln"/>
</dbReference>